<evidence type="ECO:0000256" key="1">
    <source>
        <dbReference type="SAM" id="MobiDB-lite"/>
    </source>
</evidence>
<dbReference type="EMBL" id="JAZBJZ010000184">
    <property type="protein sequence ID" value="MEE3719879.1"/>
    <property type="molecule type" value="Genomic_DNA"/>
</dbReference>
<feature type="compositionally biased region" description="Basic and acidic residues" evidence="1">
    <location>
        <begin position="68"/>
        <end position="78"/>
    </location>
</feature>
<dbReference type="InterPro" id="IPR011600">
    <property type="entry name" value="Pept_C14_caspase"/>
</dbReference>
<name>A0AAW9Q7E2_9CYAN</name>
<dbReference type="GO" id="GO:0006508">
    <property type="term" value="P:proteolysis"/>
    <property type="evidence" value="ECO:0007669"/>
    <property type="project" value="InterPro"/>
</dbReference>
<feature type="non-terminal residue" evidence="3">
    <location>
        <position position="1"/>
    </location>
</feature>
<reference evidence="3" key="1">
    <citation type="submission" date="2024-01" db="EMBL/GenBank/DDBJ databases">
        <title>Bank of Algae and Cyanobacteria of the Azores (BACA) strain genomes.</title>
        <authorList>
            <person name="Luz R."/>
            <person name="Cordeiro R."/>
            <person name="Fonseca A."/>
            <person name="Goncalves V."/>
        </authorList>
    </citation>
    <scope>NUCLEOTIDE SEQUENCE</scope>
    <source>
        <strain evidence="3">BACA0141</strain>
    </source>
</reference>
<protein>
    <submittedName>
        <fullName evidence="3">Caspase family protein</fullName>
    </submittedName>
</protein>
<sequence length="78" mass="8934">EEENPVHNLFLFPNNSIDDTYNGAFTYYFCKHMRDTGGNLSRKKILSRIQASLNHGKYSQTPQLEADATTRDARISQP</sequence>
<dbReference type="GO" id="GO:0004197">
    <property type="term" value="F:cysteine-type endopeptidase activity"/>
    <property type="evidence" value="ECO:0007669"/>
    <property type="project" value="InterPro"/>
</dbReference>
<dbReference type="RefSeq" id="WP_330486315.1">
    <property type="nucleotide sequence ID" value="NZ_JAZBJZ010000184.1"/>
</dbReference>
<gene>
    <name evidence="3" type="ORF">V2H45_24365</name>
</gene>
<dbReference type="Proteomes" id="UP001333818">
    <property type="component" value="Unassembled WGS sequence"/>
</dbReference>
<evidence type="ECO:0000313" key="3">
    <source>
        <dbReference type="EMBL" id="MEE3719879.1"/>
    </source>
</evidence>
<organism evidence="3 4">
    <name type="scientific">Tumidithrix elongata BACA0141</name>
    <dbReference type="NCBI Taxonomy" id="2716417"/>
    <lineage>
        <taxon>Bacteria</taxon>
        <taxon>Bacillati</taxon>
        <taxon>Cyanobacteriota</taxon>
        <taxon>Cyanophyceae</taxon>
        <taxon>Pseudanabaenales</taxon>
        <taxon>Pseudanabaenaceae</taxon>
        <taxon>Tumidithrix</taxon>
        <taxon>Tumidithrix elongata</taxon>
    </lineage>
</organism>
<comment type="caution">
    <text evidence="3">The sequence shown here is derived from an EMBL/GenBank/DDBJ whole genome shotgun (WGS) entry which is preliminary data.</text>
</comment>
<evidence type="ECO:0000259" key="2">
    <source>
        <dbReference type="Pfam" id="PF00656"/>
    </source>
</evidence>
<dbReference type="Pfam" id="PF00656">
    <property type="entry name" value="Peptidase_C14"/>
    <property type="match status" value="1"/>
</dbReference>
<feature type="region of interest" description="Disordered" evidence="1">
    <location>
        <begin position="56"/>
        <end position="78"/>
    </location>
</feature>
<dbReference type="Gene3D" id="3.40.50.1460">
    <property type="match status" value="1"/>
</dbReference>
<proteinExistence type="predicted"/>
<dbReference type="AlphaFoldDB" id="A0AAW9Q7E2"/>
<accession>A0AAW9Q7E2</accession>
<keyword evidence="4" id="KW-1185">Reference proteome</keyword>
<evidence type="ECO:0000313" key="4">
    <source>
        <dbReference type="Proteomes" id="UP001333818"/>
    </source>
</evidence>
<feature type="domain" description="Peptidase C14 caspase" evidence="2">
    <location>
        <begin position="19"/>
        <end position="72"/>
    </location>
</feature>